<sequence>MKRFVLLMLSFPVFAQNWSLVNDMAPVEAQQSDYGVNMVFAGDYLVVSWPKIFEEALAPGAQPSGCGEIITYEKVNGQYQSIASTTAEDLTGSCVPGDGFGYGLAFDQGRLAIGMPAGTRAGMNLSGGGSDADSRVFITHFENGQWVLDETLQADDLGGGRGMGFQLVMEGDLLLVHAHEYDSIFGFSFVVSTGVYVFEDSGNGFNQTQKLTENFHLFGQDFDTENGQIVVGAWGEQTLTAPGRVYVYENQGGNWQLAQTINDSRNSNLGNQIEIDGSLMAVGAVQAGGIGSVVVFENNNGQWQERQLIQADDADFNDQFGIAVRIRGDDLLIGATGGTDSGTTSGANVGAVYHFVKQVDGMFIQQQKLESLESNEGNDQFAGNLIFNETDLLVNETSGGTLDGASTEFAHFSRAGTTNPPVQSQVDNTTSGVWMADGVANQSMSIQILNNNQALLYVRANHQGEDLWLLGLGQYNDNHIDVAHLYTTSGARFGGAFDSADVQLLEVGTAIFSLTACDTGDLMFDLGAIGSGEIKLDKTHEISGNECGVSNKNLPNGVSGSWFDPGRSGEGFTVYVFEQSGVQQAEVTWYTYDETGAQMTLQGVGPVADQTISIDAMKRVTGAEFLSGIGSEQTMGSLQMSWDGCRLARMDYDLTAGQLGQGGSVLSQINDLNNTSCGDLDE</sequence>
<dbReference type="EMBL" id="JBHRTS010000005">
    <property type="protein sequence ID" value="MFC3194653.1"/>
    <property type="molecule type" value="Genomic_DNA"/>
</dbReference>
<feature type="signal peptide" evidence="2">
    <location>
        <begin position="1"/>
        <end position="15"/>
    </location>
</feature>
<dbReference type="InterPro" id="IPR013517">
    <property type="entry name" value="FG-GAP"/>
</dbReference>
<keyword evidence="1 2" id="KW-0732">Signal</keyword>
<organism evidence="3 4">
    <name type="scientific">Marinicella sediminis</name>
    <dbReference type="NCBI Taxonomy" id="1792834"/>
    <lineage>
        <taxon>Bacteria</taxon>
        <taxon>Pseudomonadati</taxon>
        <taxon>Pseudomonadota</taxon>
        <taxon>Gammaproteobacteria</taxon>
        <taxon>Lysobacterales</taxon>
        <taxon>Marinicellaceae</taxon>
        <taxon>Marinicella</taxon>
    </lineage>
</organism>
<accession>A0ABV7JD34</accession>
<comment type="caution">
    <text evidence="3">The sequence shown here is derived from an EMBL/GenBank/DDBJ whole genome shotgun (WGS) entry which is preliminary data.</text>
</comment>
<evidence type="ECO:0000256" key="2">
    <source>
        <dbReference type="SAM" id="SignalP"/>
    </source>
</evidence>
<reference evidence="4" key="1">
    <citation type="journal article" date="2019" name="Int. J. Syst. Evol. Microbiol.">
        <title>The Global Catalogue of Microorganisms (GCM) 10K type strain sequencing project: providing services to taxonomists for standard genome sequencing and annotation.</title>
        <authorList>
            <consortium name="The Broad Institute Genomics Platform"/>
            <consortium name="The Broad Institute Genome Sequencing Center for Infectious Disease"/>
            <person name="Wu L."/>
            <person name="Ma J."/>
        </authorList>
    </citation>
    <scope>NUCLEOTIDE SEQUENCE [LARGE SCALE GENOMIC DNA]</scope>
    <source>
        <strain evidence="4">KCTC 42953</strain>
    </source>
</reference>
<evidence type="ECO:0000256" key="1">
    <source>
        <dbReference type="ARBA" id="ARBA00022729"/>
    </source>
</evidence>
<dbReference type="PANTHER" id="PTHR36220:SF1">
    <property type="entry name" value="GAMMA TUBULIN COMPLEX COMPONENT C-TERMINAL DOMAIN-CONTAINING PROTEIN"/>
    <property type="match status" value="1"/>
</dbReference>
<feature type="chain" id="PRO_5047302880" evidence="2">
    <location>
        <begin position="16"/>
        <end position="682"/>
    </location>
</feature>
<evidence type="ECO:0000313" key="3">
    <source>
        <dbReference type="EMBL" id="MFC3194653.1"/>
    </source>
</evidence>
<keyword evidence="4" id="KW-1185">Reference proteome</keyword>
<dbReference type="PANTHER" id="PTHR36220">
    <property type="entry name" value="UNNAMED PRODUCT"/>
    <property type="match status" value="1"/>
</dbReference>
<dbReference type="Pfam" id="PF14312">
    <property type="entry name" value="FG-GAP_2"/>
    <property type="match status" value="1"/>
</dbReference>
<proteinExistence type="predicted"/>
<dbReference type="RefSeq" id="WP_077410707.1">
    <property type="nucleotide sequence ID" value="NZ_JBHRTS010000005.1"/>
</dbReference>
<protein>
    <submittedName>
        <fullName evidence="3">FG-GAP repeat protein</fullName>
    </submittedName>
</protein>
<dbReference type="Proteomes" id="UP001595533">
    <property type="component" value="Unassembled WGS sequence"/>
</dbReference>
<dbReference type="Gene3D" id="2.130.10.130">
    <property type="entry name" value="Integrin alpha, N-terminal"/>
    <property type="match status" value="1"/>
</dbReference>
<gene>
    <name evidence="3" type="ORF">ACFODZ_10430</name>
</gene>
<evidence type="ECO:0000313" key="4">
    <source>
        <dbReference type="Proteomes" id="UP001595533"/>
    </source>
</evidence>
<dbReference type="InterPro" id="IPR028994">
    <property type="entry name" value="Integrin_alpha_N"/>
</dbReference>
<name>A0ABV7JD34_9GAMM</name>